<feature type="region of interest" description="Disordered" evidence="1">
    <location>
        <begin position="1"/>
        <end position="26"/>
    </location>
</feature>
<sequence>MTTPFSDDSLLPKAAPAMPVSPHGDEYRLRSERAQWEKRAAVAADASSDLNDAILDLQEVGHRNAFGNCVEGKSFYKGLVLALGRLTTELDGQSARALRLSRQCKDAASSFENADVQGAANLEA</sequence>
<accession>A0AAW4G7A0</accession>
<comment type="caution">
    <text evidence="2">The sequence shown here is derived from an EMBL/GenBank/DDBJ whole genome shotgun (WGS) entry which is preliminary data.</text>
</comment>
<evidence type="ECO:0000313" key="3">
    <source>
        <dbReference type="Proteomes" id="UP001195196"/>
    </source>
</evidence>
<evidence type="ECO:0000256" key="1">
    <source>
        <dbReference type="SAM" id="MobiDB-lite"/>
    </source>
</evidence>
<organism evidence="2 3">
    <name type="scientific">Gordonia rubripertincta</name>
    <name type="common">Rhodococcus corallinus</name>
    <dbReference type="NCBI Taxonomy" id="36822"/>
    <lineage>
        <taxon>Bacteria</taxon>
        <taxon>Bacillati</taxon>
        <taxon>Actinomycetota</taxon>
        <taxon>Actinomycetes</taxon>
        <taxon>Mycobacteriales</taxon>
        <taxon>Gordoniaceae</taxon>
        <taxon>Gordonia</taxon>
    </lineage>
</organism>
<dbReference type="Proteomes" id="UP001195196">
    <property type="component" value="Unassembled WGS sequence"/>
</dbReference>
<gene>
    <name evidence="2" type="ORF">JTZ10_14705</name>
</gene>
<evidence type="ECO:0000313" key="2">
    <source>
        <dbReference type="EMBL" id="MBM7279005.1"/>
    </source>
</evidence>
<proteinExistence type="predicted"/>
<protein>
    <recommendedName>
        <fullName evidence="4">ESX-1 secretion-associated protein</fullName>
    </recommendedName>
</protein>
<reference evidence="2" key="1">
    <citation type="submission" date="2021-02" db="EMBL/GenBank/DDBJ databases">
        <title>Taxonomy, biology and ecology of Rhodococcus bacteria occurring in California pistachio and other woody hosts as revealed by genome sequence analyses.</title>
        <authorList>
            <person name="Riely B."/>
            <person name="Gai Y."/>
        </authorList>
    </citation>
    <scope>NUCLEOTIDE SEQUENCE</scope>
    <source>
        <strain evidence="2">BP-295</strain>
    </source>
</reference>
<evidence type="ECO:0008006" key="4">
    <source>
        <dbReference type="Google" id="ProtNLM"/>
    </source>
</evidence>
<dbReference type="EMBL" id="JAFFGU010000006">
    <property type="protein sequence ID" value="MBM7279005.1"/>
    <property type="molecule type" value="Genomic_DNA"/>
</dbReference>
<dbReference type="AlphaFoldDB" id="A0AAW4G7A0"/>
<name>A0AAW4G7A0_GORRU</name>